<dbReference type="GO" id="GO:0005506">
    <property type="term" value="F:iron ion binding"/>
    <property type="evidence" value="ECO:0007669"/>
    <property type="project" value="InterPro"/>
</dbReference>
<evidence type="ECO:0000256" key="7">
    <source>
        <dbReference type="ARBA" id="ARBA00023033"/>
    </source>
</evidence>
<dbReference type="GO" id="GO:0020037">
    <property type="term" value="F:heme binding"/>
    <property type="evidence" value="ECO:0007669"/>
    <property type="project" value="InterPro"/>
</dbReference>
<reference evidence="9" key="1">
    <citation type="submission" date="2014-12" db="EMBL/GenBank/DDBJ databases">
        <title>Genome Sequence of Valsa Canker Pathogens Uncovers a Specific Adaption of Colonization on Woody Bark.</title>
        <authorList>
            <person name="Yin Z."/>
            <person name="Liu H."/>
            <person name="Gao X."/>
            <person name="Li Z."/>
            <person name="Song N."/>
            <person name="Ke X."/>
            <person name="Dai Q."/>
            <person name="Wu Y."/>
            <person name="Sun Y."/>
            <person name="Xu J.-R."/>
            <person name="Kang Z.K."/>
            <person name="Wang L."/>
            <person name="Huang L."/>
        </authorList>
    </citation>
    <scope>NUCLEOTIDE SEQUENCE [LARGE SCALE GENOMIC DNA]</scope>
    <source>
        <strain evidence="9">03-8</strain>
    </source>
</reference>
<dbReference type="PANTHER" id="PTHR24305:SF187">
    <property type="entry name" value="P450, PUTATIVE (EUROFUNG)-RELATED"/>
    <property type="match status" value="1"/>
</dbReference>
<evidence type="ECO:0000256" key="3">
    <source>
        <dbReference type="ARBA" id="ARBA00022617"/>
    </source>
</evidence>
<accession>A0A194VJT6</accession>
<dbReference type="PANTHER" id="PTHR24305">
    <property type="entry name" value="CYTOCHROME P450"/>
    <property type="match status" value="1"/>
</dbReference>
<dbReference type="GO" id="GO:0016705">
    <property type="term" value="F:oxidoreductase activity, acting on paired donors, with incorporation or reduction of molecular oxygen"/>
    <property type="evidence" value="ECO:0007669"/>
    <property type="project" value="InterPro"/>
</dbReference>
<proteinExistence type="inferred from homology"/>
<dbReference type="InterPro" id="IPR001128">
    <property type="entry name" value="Cyt_P450"/>
</dbReference>
<evidence type="ECO:0000313" key="9">
    <source>
        <dbReference type="EMBL" id="KUI64406.1"/>
    </source>
</evidence>
<evidence type="ECO:0000256" key="2">
    <source>
        <dbReference type="ARBA" id="ARBA00010617"/>
    </source>
</evidence>
<evidence type="ECO:0000256" key="8">
    <source>
        <dbReference type="SAM" id="Phobius"/>
    </source>
</evidence>
<keyword evidence="4" id="KW-0479">Metal-binding</keyword>
<keyword evidence="3" id="KW-0349">Heme</keyword>
<feature type="transmembrane region" description="Helical" evidence="8">
    <location>
        <begin position="45"/>
        <end position="63"/>
    </location>
</feature>
<organism evidence="9 10">
    <name type="scientific">Cytospora mali</name>
    <name type="common">Apple Valsa canker fungus</name>
    <name type="synonym">Valsa mali</name>
    <dbReference type="NCBI Taxonomy" id="578113"/>
    <lineage>
        <taxon>Eukaryota</taxon>
        <taxon>Fungi</taxon>
        <taxon>Dikarya</taxon>
        <taxon>Ascomycota</taxon>
        <taxon>Pezizomycotina</taxon>
        <taxon>Sordariomycetes</taxon>
        <taxon>Sordariomycetidae</taxon>
        <taxon>Diaporthales</taxon>
        <taxon>Cytosporaceae</taxon>
        <taxon>Cytospora</taxon>
    </lineage>
</organism>
<keyword evidence="5" id="KW-0560">Oxidoreductase</keyword>
<dbReference type="OrthoDB" id="6692864at2759"/>
<dbReference type="Gene3D" id="1.10.630.10">
    <property type="entry name" value="Cytochrome P450"/>
    <property type="match status" value="1"/>
</dbReference>
<name>A0A194VJT6_CYTMA</name>
<evidence type="ECO:0000256" key="5">
    <source>
        <dbReference type="ARBA" id="ARBA00023002"/>
    </source>
</evidence>
<evidence type="ECO:0000256" key="6">
    <source>
        <dbReference type="ARBA" id="ARBA00023004"/>
    </source>
</evidence>
<dbReference type="InterPro" id="IPR036396">
    <property type="entry name" value="Cyt_P450_sf"/>
</dbReference>
<keyword evidence="8" id="KW-0812">Transmembrane</keyword>
<feature type="transmembrane region" description="Helical" evidence="8">
    <location>
        <begin position="75"/>
        <end position="96"/>
    </location>
</feature>
<evidence type="ECO:0000256" key="1">
    <source>
        <dbReference type="ARBA" id="ARBA00001971"/>
    </source>
</evidence>
<keyword evidence="8" id="KW-0472">Membrane</keyword>
<keyword evidence="7" id="KW-0503">Monooxygenase</keyword>
<keyword evidence="6" id="KW-0408">Iron</keyword>
<dbReference type="AlphaFoldDB" id="A0A194VJT6"/>
<comment type="cofactor">
    <cofactor evidence="1">
        <name>heme</name>
        <dbReference type="ChEBI" id="CHEBI:30413"/>
    </cofactor>
</comment>
<keyword evidence="8" id="KW-1133">Transmembrane helix</keyword>
<evidence type="ECO:0000313" key="10">
    <source>
        <dbReference type="Proteomes" id="UP000078559"/>
    </source>
</evidence>
<gene>
    <name evidence="9" type="ORF">VM1G_11201</name>
</gene>
<keyword evidence="10" id="KW-1185">Reference proteome</keyword>
<evidence type="ECO:0000256" key="4">
    <source>
        <dbReference type="ARBA" id="ARBA00022723"/>
    </source>
</evidence>
<dbReference type="GO" id="GO:0004497">
    <property type="term" value="F:monooxygenase activity"/>
    <property type="evidence" value="ECO:0007669"/>
    <property type="project" value="UniProtKB-KW"/>
</dbReference>
<sequence length="468" mass="52984">MDIFSANNSRQLEAVACGVGVAIGAAAHLCLFIHGEWHIQAPHIVRSHLAILIIAFSGAWYYADQSPLGELFRAIATASVSYIAALLLSILIYRIAPGLHRLTRAKFPGPWLLRTSKLWHVWKCRNSMNHFFLEDLFQRYGDFVRTGPSEITVFHPDVFAVTDGPGTECSKAEWYDLLHPDRALLTSRDRVVHDARRRDWKLGFINRALESHAEKALKHADILDEAIYADTSVGRPSAMRDLFYWYGFDLMGDFVMNKPFGMLSDKKWQHMVIRLQHALSLLGPASPAPWLIQLAFRLGPKIYQVRSWNLMAQWSWDEIHSRLRAGFAKQPSPDLIHYLLEETNRENDLESLYTMRGDTLQAIVAGSEPIPIVLLGIFSELVQAPQHQELIYQELVNHGIRSVDVENYKALGRLSHLNAVIQEALRLYPVLLTGAPRKSGSNGVIIAGKYIPPHTTIVSPRYSIQRSK</sequence>
<feature type="transmembrane region" description="Helical" evidence="8">
    <location>
        <begin position="12"/>
        <end position="33"/>
    </location>
</feature>
<dbReference type="EMBL" id="KN796137">
    <property type="protein sequence ID" value="KUI64406.1"/>
    <property type="molecule type" value="Genomic_DNA"/>
</dbReference>
<dbReference type="Proteomes" id="UP000078559">
    <property type="component" value="Unassembled WGS sequence"/>
</dbReference>
<dbReference type="Pfam" id="PF00067">
    <property type="entry name" value="p450"/>
    <property type="match status" value="1"/>
</dbReference>
<comment type="similarity">
    <text evidence="2">Belongs to the cytochrome P450 family.</text>
</comment>
<dbReference type="SUPFAM" id="SSF48264">
    <property type="entry name" value="Cytochrome P450"/>
    <property type="match status" value="1"/>
</dbReference>
<protein>
    <submittedName>
        <fullName evidence="9">Tryprostatin B 6-hydroxylase</fullName>
    </submittedName>
</protein>
<dbReference type="InterPro" id="IPR050121">
    <property type="entry name" value="Cytochrome_P450_monoxygenase"/>
</dbReference>